<keyword evidence="5 12" id="KW-0812">Transmembrane</keyword>
<feature type="transmembrane region" description="Helical" evidence="12">
    <location>
        <begin position="7"/>
        <end position="28"/>
    </location>
</feature>
<dbReference type="GO" id="GO:0046872">
    <property type="term" value="F:metal ion binding"/>
    <property type="evidence" value="ECO:0007669"/>
    <property type="project" value="UniProtKB-KW"/>
</dbReference>
<keyword evidence="4" id="KW-0645">Protease</keyword>
<keyword evidence="11 12" id="KW-0472">Membrane</keyword>
<keyword evidence="7" id="KW-0378">Hydrolase</keyword>
<comment type="caution">
    <text evidence="14">The sequence shown here is derived from an EMBL/GenBank/DDBJ whole genome shotgun (WGS) entry which is preliminary data.</text>
</comment>
<dbReference type="RefSeq" id="WP_254756833.1">
    <property type="nucleotide sequence ID" value="NZ_JANCLT010000001.1"/>
</dbReference>
<comment type="similarity">
    <text evidence="3">Belongs to the peptidase M50B family.</text>
</comment>
<evidence type="ECO:0000256" key="11">
    <source>
        <dbReference type="ARBA" id="ARBA00023136"/>
    </source>
</evidence>
<dbReference type="PANTHER" id="PTHR39188:SF3">
    <property type="entry name" value="STAGE IV SPORULATION PROTEIN FB"/>
    <property type="match status" value="1"/>
</dbReference>
<evidence type="ECO:0000256" key="7">
    <source>
        <dbReference type="ARBA" id="ARBA00022801"/>
    </source>
</evidence>
<name>A0AA42BMW8_9BACI</name>
<protein>
    <submittedName>
        <fullName evidence="14">M50 family metallopeptidase</fullName>
    </submittedName>
</protein>
<feature type="transmembrane region" description="Helical" evidence="12">
    <location>
        <begin position="34"/>
        <end position="56"/>
    </location>
</feature>
<proteinExistence type="inferred from homology"/>
<evidence type="ECO:0000256" key="6">
    <source>
        <dbReference type="ARBA" id="ARBA00022723"/>
    </source>
</evidence>
<gene>
    <name evidence="14" type="ORF">NK662_02020</name>
</gene>
<keyword evidence="6" id="KW-0479">Metal-binding</keyword>
<accession>A0AA42BMW8</accession>
<evidence type="ECO:0000313" key="15">
    <source>
        <dbReference type="Proteomes" id="UP001156102"/>
    </source>
</evidence>
<evidence type="ECO:0000259" key="13">
    <source>
        <dbReference type="Pfam" id="PF02163"/>
    </source>
</evidence>
<dbReference type="EMBL" id="JANCLT010000001">
    <property type="protein sequence ID" value="MCP8967315.1"/>
    <property type="molecule type" value="Genomic_DNA"/>
</dbReference>
<comment type="cofactor">
    <cofactor evidence="1">
        <name>Zn(2+)</name>
        <dbReference type="ChEBI" id="CHEBI:29105"/>
    </cofactor>
</comment>
<feature type="domain" description="Peptidase M50" evidence="13">
    <location>
        <begin position="115"/>
        <end position="158"/>
    </location>
</feature>
<feature type="transmembrane region" description="Helical" evidence="12">
    <location>
        <begin position="157"/>
        <end position="176"/>
    </location>
</feature>
<evidence type="ECO:0000256" key="5">
    <source>
        <dbReference type="ARBA" id="ARBA00022692"/>
    </source>
</evidence>
<sequence length="285" mass="32885">MSRYRDVLVKLSIHPLFWVVIAIGVFTAHFRELLVLFAIVFVHELGHAFAAAHYGWRIKRIQLLPFGGVAEMEEHGNKPLQEELVVVLAGPVQHIWMAAAAYVLYELGYLPADAYTFFIWNNAVIFCFNMLPIWPLDGGKLVLNLLSGHFPFLQAHRYTLGTSGFCFSIMALGGLIWNTSNVTMWTTLSFLAVSMYLEWKQRQYTFIRFLLERYYGKRKSIEKLTSIMAQPDDPVYAVFTQFRRGYKHSIIVKSPREQYTLDENELLHAYFAERRVSSSLSELIG</sequence>
<comment type="subcellular location">
    <subcellularLocation>
        <location evidence="2">Membrane</location>
        <topology evidence="2">Multi-pass membrane protein</topology>
    </subcellularLocation>
</comment>
<evidence type="ECO:0000256" key="10">
    <source>
        <dbReference type="ARBA" id="ARBA00023049"/>
    </source>
</evidence>
<dbReference type="CDD" id="cd06161">
    <property type="entry name" value="S2P-M50_SpoIVFB"/>
    <property type="match status" value="1"/>
</dbReference>
<feature type="transmembrane region" description="Helical" evidence="12">
    <location>
        <begin position="117"/>
        <end position="136"/>
    </location>
</feature>
<keyword evidence="8" id="KW-0862">Zinc</keyword>
<dbReference type="AlphaFoldDB" id="A0AA42BMW8"/>
<evidence type="ECO:0000256" key="8">
    <source>
        <dbReference type="ARBA" id="ARBA00022833"/>
    </source>
</evidence>
<evidence type="ECO:0000256" key="4">
    <source>
        <dbReference type="ARBA" id="ARBA00022670"/>
    </source>
</evidence>
<dbReference type="GO" id="GO:0008237">
    <property type="term" value="F:metallopeptidase activity"/>
    <property type="evidence" value="ECO:0007669"/>
    <property type="project" value="UniProtKB-KW"/>
</dbReference>
<feature type="domain" description="Peptidase M50" evidence="13">
    <location>
        <begin position="33"/>
        <end position="105"/>
    </location>
</feature>
<dbReference type="PANTHER" id="PTHR39188">
    <property type="entry name" value="MEMBRANE-ASSOCIATED ZINC METALLOPROTEASE M50B"/>
    <property type="match status" value="1"/>
</dbReference>
<keyword evidence="15" id="KW-1185">Reference proteome</keyword>
<evidence type="ECO:0000256" key="9">
    <source>
        <dbReference type="ARBA" id="ARBA00022989"/>
    </source>
</evidence>
<evidence type="ECO:0000256" key="2">
    <source>
        <dbReference type="ARBA" id="ARBA00004141"/>
    </source>
</evidence>
<keyword evidence="10" id="KW-0482">Metalloprotease</keyword>
<reference evidence="14" key="1">
    <citation type="submission" date="2022-07" db="EMBL/GenBank/DDBJ databases">
        <authorList>
            <person name="Li W.-J."/>
            <person name="Deng Q.-Q."/>
        </authorList>
    </citation>
    <scope>NUCLEOTIDE SEQUENCE</scope>
    <source>
        <strain evidence="14">SYSU M60031</strain>
    </source>
</reference>
<evidence type="ECO:0000256" key="12">
    <source>
        <dbReference type="SAM" id="Phobius"/>
    </source>
</evidence>
<evidence type="ECO:0000256" key="3">
    <source>
        <dbReference type="ARBA" id="ARBA00007931"/>
    </source>
</evidence>
<evidence type="ECO:0000313" key="14">
    <source>
        <dbReference type="EMBL" id="MCP8967315.1"/>
    </source>
</evidence>
<evidence type="ECO:0000256" key="1">
    <source>
        <dbReference type="ARBA" id="ARBA00001947"/>
    </source>
</evidence>
<dbReference type="Pfam" id="PF02163">
    <property type="entry name" value="Peptidase_M50"/>
    <property type="match status" value="2"/>
</dbReference>
<keyword evidence="9 12" id="KW-1133">Transmembrane helix</keyword>
<dbReference type="Proteomes" id="UP001156102">
    <property type="component" value="Unassembled WGS sequence"/>
</dbReference>
<dbReference type="GO" id="GO:0006508">
    <property type="term" value="P:proteolysis"/>
    <property type="evidence" value="ECO:0007669"/>
    <property type="project" value="UniProtKB-KW"/>
</dbReference>
<dbReference type="GO" id="GO:0016020">
    <property type="term" value="C:membrane"/>
    <property type="evidence" value="ECO:0007669"/>
    <property type="project" value="UniProtKB-SubCell"/>
</dbReference>
<organism evidence="14 15">
    <name type="scientific">Ectobacillus ponti</name>
    <dbReference type="NCBI Taxonomy" id="2961894"/>
    <lineage>
        <taxon>Bacteria</taxon>
        <taxon>Bacillati</taxon>
        <taxon>Bacillota</taxon>
        <taxon>Bacilli</taxon>
        <taxon>Bacillales</taxon>
        <taxon>Bacillaceae</taxon>
        <taxon>Ectobacillus</taxon>
    </lineage>
</organism>
<dbReference type="InterPro" id="IPR008915">
    <property type="entry name" value="Peptidase_M50"/>
</dbReference>